<dbReference type="Proteomes" id="UP000433575">
    <property type="component" value="Unassembled WGS sequence"/>
</dbReference>
<evidence type="ECO:0000256" key="1">
    <source>
        <dbReference type="SAM" id="MobiDB-lite"/>
    </source>
</evidence>
<comment type="caution">
    <text evidence="2">The sequence shown here is derived from an EMBL/GenBank/DDBJ whole genome shotgun (WGS) entry which is preliminary data.</text>
</comment>
<evidence type="ECO:0000313" key="5">
    <source>
        <dbReference type="Proteomes" id="UP000480929"/>
    </source>
</evidence>
<keyword evidence="5" id="KW-1185">Reference proteome</keyword>
<proteinExistence type="predicted"/>
<feature type="region of interest" description="Disordered" evidence="1">
    <location>
        <begin position="41"/>
        <end position="65"/>
    </location>
</feature>
<reference evidence="4 5" key="1">
    <citation type="journal article" date="2019" name="Nat. Med.">
        <title>A library of human gut bacterial isolates paired with longitudinal multiomics data enables mechanistic microbiome research.</title>
        <authorList>
            <person name="Poyet M."/>
            <person name="Groussin M."/>
            <person name="Gibbons S.M."/>
            <person name="Avila-Pacheco J."/>
            <person name="Jiang X."/>
            <person name="Kearney S.M."/>
            <person name="Perrotta A.R."/>
            <person name="Berdy B."/>
            <person name="Zhao S."/>
            <person name="Lieberman T.D."/>
            <person name="Swanson P.K."/>
            <person name="Smith M."/>
            <person name="Roesemann S."/>
            <person name="Alexander J.E."/>
            <person name="Rich S.A."/>
            <person name="Livny J."/>
            <person name="Vlamakis H."/>
            <person name="Clish C."/>
            <person name="Bullock K."/>
            <person name="Deik A."/>
            <person name="Scott J."/>
            <person name="Pierce K.A."/>
            <person name="Xavier R.J."/>
            <person name="Alm E.J."/>
        </authorList>
    </citation>
    <scope>NUCLEOTIDE SEQUENCE [LARGE SCALE GENOMIC DNA]</scope>
    <source>
        <strain evidence="2 4">BIOML-A4</strain>
        <strain evidence="3 5">BIOML-A5</strain>
    </source>
</reference>
<dbReference type="RefSeq" id="WP_151848935.1">
    <property type="nucleotide sequence ID" value="NZ_WKPI01000010.1"/>
</dbReference>
<evidence type="ECO:0000313" key="3">
    <source>
        <dbReference type="EMBL" id="MSC32943.1"/>
    </source>
</evidence>
<gene>
    <name evidence="3" type="ORF">GKD88_07400</name>
    <name evidence="2" type="ORF">GKE08_07995</name>
</gene>
<dbReference type="AlphaFoldDB" id="A0A6N7S6I9"/>
<organism evidence="2 4">
    <name type="scientific">Holdemania massiliensis</name>
    <dbReference type="NCBI Taxonomy" id="1468449"/>
    <lineage>
        <taxon>Bacteria</taxon>
        <taxon>Bacillati</taxon>
        <taxon>Bacillota</taxon>
        <taxon>Erysipelotrichia</taxon>
        <taxon>Erysipelotrichales</taxon>
        <taxon>Erysipelotrichaceae</taxon>
        <taxon>Holdemania</taxon>
    </lineage>
</organism>
<dbReference type="Proteomes" id="UP000480929">
    <property type="component" value="Unassembled WGS sequence"/>
</dbReference>
<name>A0A6N7S6I9_9FIRM</name>
<protein>
    <submittedName>
        <fullName evidence="2">Uncharacterized protein</fullName>
    </submittedName>
</protein>
<feature type="compositionally biased region" description="Basic and acidic residues" evidence="1">
    <location>
        <begin position="47"/>
        <end position="65"/>
    </location>
</feature>
<sequence length="65" mass="7489">MQKVPTDLMIEWCYFDAKDGKYKLKEGAPEQAKKDYEWFQSGGGIKPWKEAVKEQESEDKGTSAE</sequence>
<evidence type="ECO:0000313" key="4">
    <source>
        <dbReference type="Proteomes" id="UP000433575"/>
    </source>
</evidence>
<evidence type="ECO:0000313" key="2">
    <source>
        <dbReference type="EMBL" id="MSA89265.1"/>
    </source>
</evidence>
<accession>A0A6N7S6I9</accession>
<dbReference type="EMBL" id="WKPI01000010">
    <property type="protein sequence ID" value="MSC32943.1"/>
    <property type="molecule type" value="Genomic_DNA"/>
</dbReference>
<dbReference type="EMBL" id="WKPJ01000009">
    <property type="protein sequence ID" value="MSA89265.1"/>
    <property type="molecule type" value="Genomic_DNA"/>
</dbReference>